<dbReference type="InterPro" id="IPR011006">
    <property type="entry name" value="CheY-like_superfamily"/>
</dbReference>
<dbReference type="Gene3D" id="1.10.10.60">
    <property type="entry name" value="Homeodomain-like"/>
    <property type="match status" value="2"/>
</dbReference>
<dbReference type="SMART" id="SM00342">
    <property type="entry name" value="HTH_ARAC"/>
    <property type="match status" value="1"/>
</dbReference>
<sequence length="498" mass="58101">MKMYRIFVAEDEPAALNHILTLIELKCPRFEVAGTADNGKTAFEQMEKQLPDVLITDVRMPLMDGIELVCKVKEKYPSVLSVIISGYQEFDYARAAIQAGVCDYILKPVKPSVFQDCMRTIRGKLDKSYYTLRNRMLHKISTADTDIIDKIEFSRIFSEEGYYVALFRKNGLPQRFVNTGETEIFSIPEEQIMVYGRDEMETLCICPKELMVYGSFYELMQHIIEKEKRSASYYTLVLLGEAVPPVELPPAIQRLYQKLDSCLVIGKSRTIMLPDQEEQQARVLEEGNDLEYLRHLLRQGERRKATGEVERCFAEWEKREYTQLVIEDKVREIFGLFRRHHMLEESVEACGYYMDDAFYYAENMKRLTESVLQILGKNSNQEMARGKIDTQEYFERILCYMTENLANPLSPQMICRVFGISQTYLCRLFRSYSSKSFSKMLNEIRIEKACEIMNNRNELFVKDIAAMVGYADQFYFSRIFRAVKGVSPSEYMEKLSRV</sequence>
<dbReference type="PROSITE" id="PS01124">
    <property type="entry name" value="HTH_ARAC_FAMILY_2"/>
    <property type="match status" value="1"/>
</dbReference>
<accession>A0A3R8JLG6</accession>
<dbReference type="Pfam" id="PF12833">
    <property type="entry name" value="HTH_18"/>
    <property type="match status" value="1"/>
</dbReference>
<dbReference type="GO" id="GO:0043565">
    <property type="term" value="F:sequence-specific DNA binding"/>
    <property type="evidence" value="ECO:0007669"/>
    <property type="project" value="InterPro"/>
</dbReference>
<dbReference type="GO" id="GO:0003700">
    <property type="term" value="F:DNA-binding transcription factor activity"/>
    <property type="evidence" value="ECO:0007669"/>
    <property type="project" value="InterPro"/>
</dbReference>
<dbReference type="PROSITE" id="PS00041">
    <property type="entry name" value="HTH_ARAC_FAMILY_1"/>
    <property type="match status" value="1"/>
</dbReference>
<evidence type="ECO:0000259" key="8">
    <source>
        <dbReference type="PROSITE" id="PS50110"/>
    </source>
</evidence>
<dbReference type="Proteomes" id="UP000274920">
    <property type="component" value="Unassembled WGS sequence"/>
</dbReference>
<evidence type="ECO:0000313" key="10">
    <source>
        <dbReference type="Proteomes" id="UP000274920"/>
    </source>
</evidence>
<keyword evidence="4" id="KW-0804">Transcription</keyword>
<evidence type="ECO:0000256" key="3">
    <source>
        <dbReference type="ARBA" id="ARBA00023125"/>
    </source>
</evidence>
<evidence type="ECO:0000256" key="2">
    <source>
        <dbReference type="ARBA" id="ARBA00023015"/>
    </source>
</evidence>
<evidence type="ECO:0000256" key="1">
    <source>
        <dbReference type="ARBA" id="ARBA00018672"/>
    </source>
</evidence>
<keyword evidence="3" id="KW-0238">DNA-binding</keyword>
<organism evidence="9 10">
    <name type="scientific">Schaedlerella arabinosiphila</name>
    <dbReference type="NCBI Taxonomy" id="2044587"/>
    <lineage>
        <taxon>Bacteria</taxon>
        <taxon>Bacillati</taxon>
        <taxon>Bacillota</taxon>
        <taxon>Clostridia</taxon>
        <taxon>Lachnospirales</taxon>
        <taxon>Lachnospiraceae</taxon>
        <taxon>Schaedlerella</taxon>
    </lineage>
</organism>
<feature type="modified residue" description="4-aspartylphosphate" evidence="6">
    <location>
        <position position="57"/>
    </location>
</feature>
<evidence type="ECO:0000256" key="6">
    <source>
        <dbReference type="PROSITE-ProRule" id="PRU00169"/>
    </source>
</evidence>
<dbReference type="PROSITE" id="PS50110">
    <property type="entry name" value="RESPONSE_REGULATORY"/>
    <property type="match status" value="1"/>
</dbReference>
<dbReference type="InterPro" id="IPR009057">
    <property type="entry name" value="Homeodomain-like_sf"/>
</dbReference>
<keyword evidence="10" id="KW-1185">Reference proteome</keyword>
<dbReference type="SUPFAM" id="SSF46689">
    <property type="entry name" value="Homeodomain-like"/>
    <property type="match status" value="2"/>
</dbReference>
<dbReference type="GO" id="GO:0000160">
    <property type="term" value="P:phosphorelay signal transduction system"/>
    <property type="evidence" value="ECO:0007669"/>
    <property type="project" value="InterPro"/>
</dbReference>
<comment type="caution">
    <text evidence="9">The sequence shown here is derived from an EMBL/GenBank/DDBJ whole genome shotgun (WGS) entry which is preliminary data.</text>
</comment>
<dbReference type="PANTHER" id="PTHR43280:SF10">
    <property type="entry name" value="REGULATORY PROTEIN POCR"/>
    <property type="match status" value="1"/>
</dbReference>
<dbReference type="InterPro" id="IPR001789">
    <property type="entry name" value="Sig_transdc_resp-reg_receiver"/>
</dbReference>
<dbReference type="EMBL" id="RHJS01000002">
    <property type="protein sequence ID" value="RRK31241.1"/>
    <property type="molecule type" value="Genomic_DNA"/>
</dbReference>
<dbReference type="CDD" id="cd17536">
    <property type="entry name" value="REC_YesN-like"/>
    <property type="match status" value="1"/>
</dbReference>
<dbReference type="Pfam" id="PF00072">
    <property type="entry name" value="Response_reg"/>
    <property type="match status" value="1"/>
</dbReference>
<dbReference type="InterPro" id="IPR018060">
    <property type="entry name" value="HTH_AraC"/>
</dbReference>
<gene>
    <name evidence="9" type="ORF">EBB54_07600</name>
</gene>
<protein>
    <recommendedName>
        <fullName evidence="1">Stage 0 sporulation protein A homolog</fullName>
    </recommendedName>
</protein>
<evidence type="ECO:0000259" key="7">
    <source>
        <dbReference type="PROSITE" id="PS01124"/>
    </source>
</evidence>
<dbReference type="AlphaFoldDB" id="A0A3R8JLG6"/>
<proteinExistence type="predicted"/>
<dbReference type="InterPro" id="IPR020449">
    <property type="entry name" value="Tscrpt_reg_AraC-type_HTH"/>
</dbReference>
<feature type="domain" description="Response regulatory" evidence="8">
    <location>
        <begin position="5"/>
        <end position="122"/>
    </location>
</feature>
<keyword evidence="6" id="KW-0597">Phosphoprotein</keyword>
<dbReference type="SUPFAM" id="SSF52172">
    <property type="entry name" value="CheY-like"/>
    <property type="match status" value="1"/>
</dbReference>
<dbReference type="PRINTS" id="PR00032">
    <property type="entry name" value="HTHARAC"/>
</dbReference>
<name>A0A3R8JLG6_9FIRM</name>
<reference evidence="9" key="1">
    <citation type="submission" date="2018-10" db="EMBL/GenBank/DDBJ databases">
        <title>Schaedlerella arabinophila gen. nov. sp. nov., isolated from the mouse intestinal tract and comparative analysis with the genome of the closely related altered Schaedler flora strain ASF502.</title>
        <authorList>
            <person name="Miyake S."/>
            <person name="Soh M."/>
            <person name="Seedorf H."/>
        </authorList>
    </citation>
    <scope>NUCLEOTIDE SEQUENCE [LARGE SCALE GENOMIC DNA]</scope>
    <source>
        <strain evidence="9">DSM 106076</strain>
    </source>
</reference>
<evidence type="ECO:0000256" key="5">
    <source>
        <dbReference type="ARBA" id="ARBA00024867"/>
    </source>
</evidence>
<dbReference type="InterPro" id="IPR018062">
    <property type="entry name" value="HTH_AraC-typ_CS"/>
</dbReference>
<comment type="function">
    <text evidence="5">May play the central regulatory role in sporulation. It may be an element of the effector pathway responsible for the activation of sporulation genes in response to nutritional stress. Spo0A may act in concert with spo0H (a sigma factor) to control the expression of some genes that are critical to the sporulation process.</text>
</comment>
<dbReference type="Gene3D" id="3.40.50.2300">
    <property type="match status" value="1"/>
</dbReference>
<evidence type="ECO:0000256" key="4">
    <source>
        <dbReference type="ARBA" id="ARBA00023163"/>
    </source>
</evidence>
<dbReference type="PANTHER" id="PTHR43280">
    <property type="entry name" value="ARAC-FAMILY TRANSCRIPTIONAL REGULATOR"/>
    <property type="match status" value="1"/>
</dbReference>
<dbReference type="SMART" id="SM00448">
    <property type="entry name" value="REC"/>
    <property type="match status" value="1"/>
</dbReference>
<evidence type="ECO:0000313" key="9">
    <source>
        <dbReference type="EMBL" id="RRK31241.1"/>
    </source>
</evidence>
<keyword evidence="2" id="KW-0805">Transcription regulation</keyword>
<feature type="domain" description="HTH araC/xylS-type" evidence="7">
    <location>
        <begin position="395"/>
        <end position="494"/>
    </location>
</feature>